<dbReference type="PANTHER" id="PTHR42806">
    <property type="entry name" value="GLYCINE CLEAVAGE SYSTEM P-PROTEIN"/>
    <property type="match status" value="1"/>
</dbReference>
<dbReference type="InterPro" id="IPR015421">
    <property type="entry name" value="PyrdxlP-dep_Trfase_major"/>
</dbReference>
<name>A0A419ERP2_9BACT</name>
<evidence type="ECO:0000256" key="1">
    <source>
        <dbReference type="ARBA" id="ARBA00023002"/>
    </source>
</evidence>
<organism evidence="3 4">
    <name type="scientific">Candidatus Abyssobacteria bacterium SURF_17</name>
    <dbReference type="NCBI Taxonomy" id="2093361"/>
    <lineage>
        <taxon>Bacteria</taxon>
        <taxon>Pseudomonadati</taxon>
        <taxon>Candidatus Hydrogenedentota</taxon>
        <taxon>Candidatus Abyssobacteria</taxon>
    </lineage>
</organism>
<sequence>MSEKKIVYPYIPNSVSTVKAQMMKEVGISDIMELYDEIPEHLRFKEKMNLPEPILDEYSIRKHVEGLLNRNKNCSEYLNFLGAGCAQHYVPAVCDEINGRGEFLTAYSGFFWGDHGKWQAWFEYQSLMGELLDMDHLSVPQYDGAQAAASSLRMASRINGRKEVLLPKTMNPEILLVVRNYLKGAAGSEIASTMIGFDPKTGLLDLDDLRSKISDATAAVFIENPSYLGMIESQAEEIGKIARENGAEFVVYTDPIALGMIAPPAHYGATIACGDLHPLGIHMQCGGGQGGFVATHDDMEHASQFKDFVVSLTDTVVEGEYGLGLVLPMNLSYLAREEAKEYTGTSTGLWAITAAVYLSLMGPKGMEEIAQTIMQKAQYAAKKIAQLDGVELRFSSPFFKEFVVNFDKSGKSVKKINKALLKHRIFGGKDISREFPEFGQSALYCVTEIMTKEDIDRLVGALAKVAK</sequence>
<dbReference type="Gene3D" id="3.40.640.10">
    <property type="entry name" value="Type I PLP-dependent aspartate aminotransferase-like (Major domain)"/>
    <property type="match status" value="1"/>
</dbReference>
<proteinExistence type="predicted"/>
<reference evidence="3 4" key="1">
    <citation type="journal article" date="2017" name="ISME J.">
        <title>Energy and carbon metabolisms in a deep terrestrial subsurface fluid microbial community.</title>
        <authorList>
            <person name="Momper L."/>
            <person name="Jungbluth S.P."/>
            <person name="Lee M.D."/>
            <person name="Amend J.P."/>
        </authorList>
    </citation>
    <scope>NUCLEOTIDE SEQUENCE [LARGE SCALE GENOMIC DNA]</scope>
    <source>
        <strain evidence="3">SURF_17</strain>
    </source>
</reference>
<dbReference type="InterPro" id="IPR015422">
    <property type="entry name" value="PyrdxlP-dep_Trfase_small"/>
</dbReference>
<dbReference type="GO" id="GO:0004375">
    <property type="term" value="F:glycine dehydrogenase (decarboxylating) activity"/>
    <property type="evidence" value="ECO:0007669"/>
    <property type="project" value="UniProtKB-EC"/>
</dbReference>
<dbReference type="NCBIfam" id="NF001696">
    <property type="entry name" value="PRK00451.1"/>
    <property type="match status" value="1"/>
</dbReference>
<dbReference type="InterPro" id="IPR023010">
    <property type="entry name" value="GcvPA"/>
</dbReference>
<evidence type="ECO:0000313" key="4">
    <source>
        <dbReference type="Proteomes" id="UP000285961"/>
    </source>
</evidence>
<dbReference type="Gene3D" id="3.90.1150.10">
    <property type="entry name" value="Aspartate Aminotransferase, domain 1"/>
    <property type="match status" value="1"/>
</dbReference>
<dbReference type="InterPro" id="IPR015424">
    <property type="entry name" value="PyrdxlP-dep_Trfase"/>
</dbReference>
<dbReference type="Proteomes" id="UP000285961">
    <property type="component" value="Unassembled WGS sequence"/>
</dbReference>
<feature type="domain" description="Glycine cleavage system P-protein N-terminal" evidence="2">
    <location>
        <begin position="10"/>
        <end position="460"/>
    </location>
</feature>
<keyword evidence="1 3" id="KW-0560">Oxidoreductase</keyword>
<dbReference type="Pfam" id="PF02347">
    <property type="entry name" value="GDC-P"/>
    <property type="match status" value="1"/>
</dbReference>
<dbReference type="PANTHER" id="PTHR42806:SF1">
    <property type="entry name" value="GLYCINE DEHYDROGENASE (DECARBOXYLATING)"/>
    <property type="match status" value="1"/>
</dbReference>
<dbReference type="SUPFAM" id="SSF53383">
    <property type="entry name" value="PLP-dependent transferases"/>
    <property type="match status" value="1"/>
</dbReference>
<dbReference type="EC" id="1.4.4.2" evidence="3"/>
<evidence type="ECO:0000259" key="2">
    <source>
        <dbReference type="Pfam" id="PF02347"/>
    </source>
</evidence>
<protein>
    <submittedName>
        <fullName evidence="3">Aminomethyl-transferring glycine dehydrogenase subunit GcvPA</fullName>
        <ecNumber evidence="3">1.4.4.2</ecNumber>
    </submittedName>
</protein>
<gene>
    <name evidence="3" type="ORF">C4532_16810</name>
</gene>
<dbReference type="EMBL" id="QZKI01000121">
    <property type="protein sequence ID" value="RJP65888.1"/>
    <property type="molecule type" value="Genomic_DNA"/>
</dbReference>
<dbReference type="GO" id="GO:0009116">
    <property type="term" value="P:nucleoside metabolic process"/>
    <property type="evidence" value="ECO:0007669"/>
    <property type="project" value="InterPro"/>
</dbReference>
<evidence type="ECO:0000313" key="3">
    <source>
        <dbReference type="EMBL" id="RJP65888.1"/>
    </source>
</evidence>
<comment type="caution">
    <text evidence="3">The sequence shown here is derived from an EMBL/GenBank/DDBJ whole genome shotgun (WGS) entry which is preliminary data.</text>
</comment>
<dbReference type="InterPro" id="IPR049315">
    <property type="entry name" value="GDC-P_N"/>
</dbReference>
<dbReference type="AlphaFoldDB" id="A0A419ERP2"/>
<accession>A0A419ERP2</accession>